<evidence type="ECO:0000313" key="6">
    <source>
        <dbReference type="Proteomes" id="UP001054821"/>
    </source>
</evidence>
<dbReference type="PANTHER" id="PTHR33138">
    <property type="entry name" value="OS01G0690200 PROTEIN"/>
    <property type="match status" value="1"/>
</dbReference>
<sequence length="325" mass="36442">MGSRSLALSRWVLIVAFLVVGLASETCNAKDESTKCTSSCGNIHNISYPFRLKHDPKHCGNVKYTLSCENDNTLVDVPSSGRYYVQAINYHNQTIRLVDPGLQNNNCSSMPRNFLPGLRFPYSIINKRGSPLSTPIFYIMCSNPVNSSLYVETAPCLNTSATSLVQQKTYSYVKVGAMVVGDLNRGCSVEYASALLNYSKDYMPSYKSIHSALMHGFELRVDWPYEKCPGQWTSNSKCFPRTIPGLCKSFGAEEEPRTFGSTPTPVRLWPGFIRFRWEVTKARHPCFAFQSIRRRWGPLICLGDVQENLNSIGPNGELTWTLSGR</sequence>
<dbReference type="GO" id="GO:0016020">
    <property type="term" value="C:membrane"/>
    <property type="evidence" value="ECO:0007669"/>
    <property type="project" value="UniProtKB-SubCell"/>
</dbReference>
<comment type="caution">
    <text evidence="5">The sequence shown here is derived from an EMBL/GenBank/DDBJ whole genome shotgun (WGS) entry which is preliminary data.</text>
</comment>
<dbReference type="PANTHER" id="PTHR33138:SF30">
    <property type="entry name" value="LEAF RUST 10 DISEASE-RESISTANCE LOCUS RECEPTOR-LIKE PROTEIN KINASE-LIKE 2.7"/>
    <property type="match status" value="1"/>
</dbReference>
<dbReference type="InterPro" id="IPR025287">
    <property type="entry name" value="WAK_GUB"/>
</dbReference>
<keyword evidence="6" id="KW-1185">Reference proteome</keyword>
<name>A0AAD4ZFN4_PRUDU</name>
<evidence type="ECO:0000256" key="3">
    <source>
        <dbReference type="SAM" id="SignalP"/>
    </source>
</evidence>
<keyword evidence="2 3" id="KW-0732">Signal</keyword>
<dbReference type="Proteomes" id="UP001054821">
    <property type="component" value="Chromosome 2"/>
</dbReference>
<evidence type="ECO:0000256" key="1">
    <source>
        <dbReference type="ARBA" id="ARBA00004167"/>
    </source>
</evidence>
<accession>A0AAD4ZFN4</accession>
<feature type="signal peptide" evidence="3">
    <location>
        <begin position="1"/>
        <end position="23"/>
    </location>
</feature>
<dbReference type="Pfam" id="PF13947">
    <property type="entry name" value="GUB_WAK_bind"/>
    <property type="match status" value="1"/>
</dbReference>
<reference evidence="5 6" key="1">
    <citation type="journal article" date="2022" name="G3 (Bethesda)">
        <title>Whole-genome sequence and methylome profiling of the almond [Prunus dulcis (Mill.) D.A. Webb] cultivar 'Nonpareil'.</title>
        <authorList>
            <person name="D'Amico-Willman K.M."/>
            <person name="Ouma W.Z."/>
            <person name="Meulia T."/>
            <person name="Sideli G.M."/>
            <person name="Gradziel T.M."/>
            <person name="Fresnedo-Ramirez J."/>
        </authorList>
    </citation>
    <scope>NUCLEOTIDE SEQUENCE [LARGE SCALE GENOMIC DNA]</scope>
    <source>
        <strain evidence="5">Clone GOH B32 T37-40</strain>
    </source>
</reference>
<protein>
    <recommendedName>
        <fullName evidence="4">Wall-associated receptor kinase galacturonan-binding domain-containing protein</fullName>
    </recommendedName>
</protein>
<proteinExistence type="predicted"/>
<feature type="domain" description="Wall-associated receptor kinase galacturonan-binding" evidence="4">
    <location>
        <begin position="36"/>
        <end position="99"/>
    </location>
</feature>
<feature type="chain" id="PRO_5042286719" description="Wall-associated receptor kinase galacturonan-binding domain-containing protein" evidence="3">
    <location>
        <begin position="24"/>
        <end position="325"/>
    </location>
</feature>
<dbReference type="EMBL" id="JAJFAZ020000002">
    <property type="protein sequence ID" value="KAI5344124.1"/>
    <property type="molecule type" value="Genomic_DNA"/>
</dbReference>
<dbReference type="GO" id="GO:0030247">
    <property type="term" value="F:polysaccharide binding"/>
    <property type="evidence" value="ECO:0007669"/>
    <property type="project" value="InterPro"/>
</dbReference>
<evidence type="ECO:0000313" key="5">
    <source>
        <dbReference type="EMBL" id="KAI5344124.1"/>
    </source>
</evidence>
<dbReference type="AlphaFoldDB" id="A0AAD4ZFN4"/>
<evidence type="ECO:0000256" key="2">
    <source>
        <dbReference type="ARBA" id="ARBA00022729"/>
    </source>
</evidence>
<comment type="subcellular location">
    <subcellularLocation>
        <location evidence="1">Membrane</location>
        <topology evidence="1">Single-pass membrane protein</topology>
    </subcellularLocation>
</comment>
<gene>
    <name evidence="5" type="ORF">L3X38_012001</name>
</gene>
<organism evidence="5 6">
    <name type="scientific">Prunus dulcis</name>
    <name type="common">Almond</name>
    <name type="synonym">Amygdalus dulcis</name>
    <dbReference type="NCBI Taxonomy" id="3755"/>
    <lineage>
        <taxon>Eukaryota</taxon>
        <taxon>Viridiplantae</taxon>
        <taxon>Streptophyta</taxon>
        <taxon>Embryophyta</taxon>
        <taxon>Tracheophyta</taxon>
        <taxon>Spermatophyta</taxon>
        <taxon>Magnoliopsida</taxon>
        <taxon>eudicotyledons</taxon>
        <taxon>Gunneridae</taxon>
        <taxon>Pentapetalae</taxon>
        <taxon>rosids</taxon>
        <taxon>fabids</taxon>
        <taxon>Rosales</taxon>
        <taxon>Rosaceae</taxon>
        <taxon>Amygdaloideae</taxon>
        <taxon>Amygdaleae</taxon>
        <taxon>Prunus</taxon>
    </lineage>
</organism>
<evidence type="ECO:0000259" key="4">
    <source>
        <dbReference type="Pfam" id="PF13947"/>
    </source>
</evidence>